<sequence>MIKKLVLVLIALLAIQGYSQESTASPYSFYGIGSLNFKGTVENRSMGSLSIYTDSIHVNLRNPASYGGDNLAMWGNTSRPVKFSLGGSFKKTNLKSETSKGSANSTTFNYLALAIPIGKLGFGVGIIPYTSVGYRLESLNDNGQIENRFNGEGGLNRVFLGAGYQFTKGLSLGVDFQYNFGNVQNNVIAFQYDGDVPVQYQSREINRSDLSGFSMNFGLSYKKMLNERLQLVTGLTYSPQMNLVSDNNRLFSTITINSATGREIPLNTVNANLENLGLAKTDLVIPSKFTFGLGIGQVRNWFIGAEYLFQESSKFSNVLYSTNITTYEDASTLSIGGFFIPQYNSFSNYFKRTVYRAGMRLEKTGLVINDESIKEFGITFGIGLPIGDTRLLSNANIGLELGQRGTTKSNLIEENFINVQLSLSLNDRWFQKRKFQ</sequence>
<dbReference type="RefSeq" id="WP_189360848.1">
    <property type="nucleotide sequence ID" value="NZ_BMWZ01000004.1"/>
</dbReference>
<dbReference type="Gene3D" id="2.40.160.60">
    <property type="entry name" value="Outer membrane protein transport protein (OMPP1/FadL/TodX)"/>
    <property type="match status" value="1"/>
</dbReference>
<protein>
    <submittedName>
        <fullName evidence="2">Membrane protein</fullName>
    </submittedName>
</protein>
<keyword evidence="3" id="KW-1185">Reference proteome</keyword>
<organism evidence="2 3">
    <name type="scientific">Algibacter mikhailovii</name>
    <dbReference type="NCBI Taxonomy" id="425498"/>
    <lineage>
        <taxon>Bacteria</taxon>
        <taxon>Pseudomonadati</taxon>
        <taxon>Bacteroidota</taxon>
        <taxon>Flavobacteriia</taxon>
        <taxon>Flavobacteriales</taxon>
        <taxon>Flavobacteriaceae</taxon>
        <taxon>Algibacter</taxon>
    </lineage>
</organism>
<proteinExistence type="predicted"/>
<dbReference type="Proteomes" id="UP000636004">
    <property type="component" value="Unassembled WGS sequence"/>
</dbReference>
<dbReference type="EMBL" id="BMWZ01000004">
    <property type="protein sequence ID" value="GGZ83638.1"/>
    <property type="molecule type" value="Genomic_DNA"/>
</dbReference>
<evidence type="ECO:0000313" key="2">
    <source>
        <dbReference type="EMBL" id="GGZ83638.1"/>
    </source>
</evidence>
<evidence type="ECO:0000256" key="1">
    <source>
        <dbReference type="SAM" id="SignalP"/>
    </source>
</evidence>
<dbReference type="AlphaFoldDB" id="A0A918R622"/>
<gene>
    <name evidence="2" type="ORF">GCM10007028_22120</name>
</gene>
<feature type="chain" id="PRO_5037678948" evidence="1">
    <location>
        <begin position="25"/>
        <end position="436"/>
    </location>
</feature>
<keyword evidence="1" id="KW-0732">Signal</keyword>
<evidence type="ECO:0000313" key="3">
    <source>
        <dbReference type="Proteomes" id="UP000636004"/>
    </source>
</evidence>
<reference evidence="2" key="2">
    <citation type="submission" date="2020-09" db="EMBL/GenBank/DDBJ databases">
        <authorList>
            <person name="Sun Q."/>
            <person name="Kim S."/>
        </authorList>
    </citation>
    <scope>NUCLEOTIDE SEQUENCE</scope>
    <source>
        <strain evidence="2">KCTC 12710</strain>
    </source>
</reference>
<feature type="signal peptide" evidence="1">
    <location>
        <begin position="1"/>
        <end position="24"/>
    </location>
</feature>
<name>A0A918R622_9FLAO</name>
<reference evidence="2" key="1">
    <citation type="journal article" date="2014" name="Int. J. Syst. Evol. Microbiol.">
        <title>Complete genome sequence of Corynebacterium casei LMG S-19264T (=DSM 44701T), isolated from a smear-ripened cheese.</title>
        <authorList>
            <consortium name="US DOE Joint Genome Institute (JGI-PGF)"/>
            <person name="Walter F."/>
            <person name="Albersmeier A."/>
            <person name="Kalinowski J."/>
            <person name="Ruckert C."/>
        </authorList>
    </citation>
    <scope>NUCLEOTIDE SEQUENCE</scope>
    <source>
        <strain evidence="2">KCTC 12710</strain>
    </source>
</reference>
<comment type="caution">
    <text evidence="2">The sequence shown here is derived from an EMBL/GenBank/DDBJ whole genome shotgun (WGS) entry which is preliminary data.</text>
</comment>
<dbReference type="SUPFAM" id="SSF56935">
    <property type="entry name" value="Porins"/>
    <property type="match status" value="1"/>
</dbReference>
<accession>A0A918R622</accession>